<reference evidence="1" key="1">
    <citation type="submission" date="2020-10" db="EMBL/GenBank/DDBJ databases">
        <authorList>
            <person name="Kusch S."/>
        </authorList>
    </citation>
    <scope>NUCLEOTIDE SEQUENCE</scope>
    <source>
        <strain evidence="1">SwB9</strain>
    </source>
</reference>
<proteinExistence type="predicted"/>
<dbReference type="AlphaFoldDB" id="A0A8H2ZR55"/>
<organism evidence="1 2">
    <name type="scientific">Sclerotinia trifoliorum</name>
    <dbReference type="NCBI Taxonomy" id="28548"/>
    <lineage>
        <taxon>Eukaryota</taxon>
        <taxon>Fungi</taxon>
        <taxon>Dikarya</taxon>
        <taxon>Ascomycota</taxon>
        <taxon>Pezizomycotina</taxon>
        <taxon>Leotiomycetes</taxon>
        <taxon>Helotiales</taxon>
        <taxon>Sclerotiniaceae</taxon>
        <taxon>Sclerotinia</taxon>
    </lineage>
</organism>
<name>A0A8H2ZR55_9HELO</name>
<accession>A0A8H2ZR55</accession>
<dbReference type="OrthoDB" id="4971611at2759"/>
<protein>
    <submittedName>
        <fullName evidence="1">9a495e7c-721d-4823-8d04-75e55552fffc-CDS</fullName>
    </submittedName>
</protein>
<keyword evidence="2" id="KW-1185">Reference proteome</keyword>
<evidence type="ECO:0000313" key="2">
    <source>
        <dbReference type="Proteomes" id="UP000624404"/>
    </source>
</evidence>
<evidence type="ECO:0000313" key="1">
    <source>
        <dbReference type="EMBL" id="CAD6445541.1"/>
    </source>
</evidence>
<sequence length="203" mass="23072">MSTPNLTIHQHTGPFPTVSSRQHPALRFLENYIKKINSASYSDSYLSYYHPRSVFHDATGIDYVGGAVIWKWIQGLFDGEIFSKIEMENKEFFVIGGIGGQGEEIEGENGMEREWKIFGESMAHWWVRSSGEKISVPRSMVFTLVKAEGEEMEEGEVVDANGVLVEEVGFEGLQIGEVRVYYDRSLLMGIFRKSEQEKERFGA</sequence>
<gene>
    <name evidence="1" type="ORF">SCLTRI_LOCUS5332</name>
</gene>
<dbReference type="EMBL" id="CAJHIA010000016">
    <property type="protein sequence ID" value="CAD6445541.1"/>
    <property type="molecule type" value="Genomic_DNA"/>
</dbReference>
<comment type="caution">
    <text evidence="1">The sequence shown here is derived from an EMBL/GenBank/DDBJ whole genome shotgun (WGS) entry which is preliminary data.</text>
</comment>
<dbReference type="Proteomes" id="UP000624404">
    <property type="component" value="Unassembled WGS sequence"/>
</dbReference>